<evidence type="ECO:0000256" key="3">
    <source>
        <dbReference type="ARBA" id="ARBA00023098"/>
    </source>
</evidence>
<dbReference type="SUPFAM" id="SSF52540">
    <property type="entry name" value="P-loop containing nucleoside triphosphate hydrolases"/>
    <property type="match status" value="1"/>
</dbReference>
<feature type="region of interest" description="Disordered" evidence="6">
    <location>
        <begin position="1051"/>
        <end position="1105"/>
    </location>
</feature>
<feature type="coiled-coil region" evidence="5">
    <location>
        <begin position="849"/>
        <end position="876"/>
    </location>
</feature>
<dbReference type="InterPro" id="IPR027417">
    <property type="entry name" value="P-loop_NTPase"/>
</dbReference>
<feature type="region of interest" description="Disordered" evidence="6">
    <location>
        <begin position="753"/>
        <end position="792"/>
    </location>
</feature>
<feature type="compositionally biased region" description="Polar residues" evidence="6">
    <location>
        <begin position="1096"/>
        <end position="1105"/>
    </location>
</feature>
<keyword evidence="1" id="KW-0378">Hydrolase</keyword>
<dbReference type="CDD" id="cd07199">
    <property type="entry name" value="Pat17_PNPLA8_PNPLA9_like"/>
    <property type="match status" value="1"/>
</dbReference>
<feature type="region of interest" description="Disordered" evidence="6">
    <location>
        <begin position="1"/>
        <end position="20"/>
    </location>
</feature>
<feature type="domain" description="PNPLA" evidence="7">
    <location>
        <begin position="518"/>
        <end position="731"/>
    </location>
</feature>
<comment type="caution">
    <text evidence="8">The sequence shown here is derived from an EMBL/GenBank/DDBJ whole genome shotgun (WGS) entry which is preliminary data.</text>
</comment>
<keyword evidence="9" id="KW-1185">Reference proteome</keyword>
<dbReference type="Pfam" id="PF01734">
    <property type="entry name" value="Patatin"/>
    <property type="match status" value="1"/>
</dbReference>
<accession>A0ABY0GTV1</accession>
<reference evidence="8 9" key="1">
    <citation type="submission" date="2018-06" db="EMBL/GenBank/DDBJ databases">
        <title>Complete Genomes of Monosporascus.</title>
        <authorList>
            <person name="Robinson A.J."/>
            <person name="Natvig D.O."/>
        </authorList>
    </citation>
    <scope>NUCLEOTIDE SEQUENCE [LARGE SCALE GENOMIC DNA]</scope>
    <source>
        <strain evidence="8 9">CBS 609.92</strain>
    </source>
</reference>
<keyword evidence="3" id="KW-0443">Lipid metabolism</keyword>
<feature type="compositionally biased region" description="Polar residues" evidence="6">
    <location>
        <begin position="8"/>
        <end position="20"/>
    </location>
</feature>
<evidence type="ECO:0000256" key="1">
    <source>
        <dbReference type="ARBA" id="ARBA00022801"/>
    </source>
</evidence>
<dbReference type="InterPro" id="IPR002641">
    <property type="entry name" value="PNPLA_dom"/>
</dbReference>
<dbReference type="PANTHER" id="PTHR24185:SF1">
    <property type="entry name" value="CALCIUM-INDEPENDENT PHOSPHOLIPASE A2-GAMMA"/>
    <property type="match status" value="1"/>
</dbReference>
<proteinExistence type="predicted"/>
<evidence type="ECO:0000256" key="2">
    <source>
        <dbReference type="ARBA" id="ARBA00022963"/>
    </source>
</evidence>
<dbReference type="Gene3D" id="3.40.1090.10">
    <property type="entry name" value="Cytosolic phospholipase A2 catalytic domain"/>
    <property type="match status" value="1"/>
</dbReference>
<evidence type="ECO:0000259" key="7">
    <source>
        <dbReference type="PROSITE" id="PS51635"/>
    </source>
</evidence>
<comment type="caution">
    <text evidence="4">Lacks conserved residue(s) required for the propagation of feature annotation.</text>
</comment>
<dbReference type="PANTHER" id="PTHR24185">
    <property type="entry name" value="CALCIUM-INDEPENDENT PHOSPHOLIPASE A2-GAMMA"/>
    <property type="match status" value="1"/>
</dbReference>
<organism evidence="8 9">
    <name type="scientific">Monosporascus cannonballus</name>
    <dbReference type="NCBI Taxonomy" id="155416"/>
    <lineage>
        <taxon>Eukaryota</taxon>
        <taxon>Fungi</taxon>
        <taxon>Dikarya</taxon>
        <taxon>Ascomycota</taxon>
        <taxon>Pezizomycotina</taxon>
        <taxon>Sordariomycetes</taxon>
        <taxon>Xylariomycetidae</taxon>
        <taxon>Xylariales</taxon>
        <taxon>Xylariales incertae sedis</taxon>
        <taxon>Monosporascus</taxon>
    </lineage>
</organism>
<evidence type="ECO:0000313" key="8">
    <source>
        <dbReference type="EMBL" id="RYO77265.1"/>
    </source>
</evidence>
<feature type="short sequence motif" description="DGA/G" evidence="4">
    <location>
        <begin position="718"/>
        <end position="720"/>
    </location>
</feature>
<keyword evidence="5" id="KW-0175">Coiled coil</keyword>
<protein>
    <recommendedName>
        <fullName evidence="7">PNPLA domain-containing protein</fullName>
    </recommendedName>
</protein>
<gene>
    <name evidence="8" type="ORF">DL762_009369</name>
</gene>
<evidence type="ECO:0000313" key="9">
    <source>
        <dbReference type="Proteomes" id="UP000294003"/>
    </source>
</evidence>
<evidence type="ECO:0000256" key="5">
    <source>
        <dbReference type="SAM" id="Coils"/>
    </source>
</evidence>
<name>A0ABY0GTV1_9PEZI</name>
<evidence type="ECO:0000256" key="4">
    <source>
        <dbReference type="PROSITE-ProRule" id="PRU01161"/>
    </source>
</evidence>
<dbReference type="InterPro" id="IPR016035">
    <property type="entry name" value="Acyl_Trfase/lysoPLipase"/>
</dbReference>
<evidence type="ECO:0000256" key="6">
    <source>
        <dbReference type="SAM" id="MobiDB-lite"/>
    </source>
</evidence>
<dbReference type="EMBL" id="QJNS01000480">
    <property type="protein sequence ID" value="RYO77265.1"/>
    <property type="molecule type" value="Genomic_DNA"/>
</dbReference>
<dbReference type="PROSITE" id="PS51635">
    <property type="entry name" value="PNPLA"/>
    <property type="match status" value="1"/>
</dbReference>
<dbReference type="Proteomes" id="UP000294003">
    <property type="component" value="Unassembled WGS sequence"/>
</dbReference>
<sequence>MAGVLGQGLTQGTAAQPCQTCGTTKSKTFTCIQCNSLAFCETCWPRWILHVPGATGWGGKPHEKADPLVVQRLRQILEPIRSEADHQAELMEDEDTTWFGFGRDSSDNPVFQDHGRFAAVMGECRGGNVAGRYPQLVSFIGETGAGKSTLIKLLIDRQDLSSLGDSKYRSPVTSSNYDRIPTTGDVHLYADPSTFNTSAPMLFIDCEGLNGGESRPKGLWHISTENVPPGYLPPDPHENSSPYYNDPATLLKSRYSSQRPIQWAKTPQTKKREYTVSQLYPRILAFESTVLGKLLSWGAASIDKSLNQPVLPHAVIVLNATEDVHEDEWDVTTATNMLMSDIQGAILREPALEEYLETWRKRGKKISNTEQLLACYYASVTVIRIPTRGHYMLMDQQIAKLFELVKARCSESLLKKKQARMLANAEKLQLYLQAAFDHFSKDLDSPFDFVKEALRHNPVPRNFEGNILTLAVLIKDYSENESLRITAKNIFLRMAPMIASCIMFDAVRQNLLGTAARLFDDAGGIRGIVQLQVLKAIERVLGPKLPIQHFFDLIVGTGTGGVIAIGLGVNRWSVNESIKKFKAIVKEAFTPRELTNMPIFGTLSSLLHRSVYKTQPLEKALKGYFDDQAFFGGVSVKSQHYTPAKVAVTATSVFDQQAVVFANYNRPDAVGEELPYEFIRYDTPAKELKNWEAARAAATTSPFFKPFYKPETGNRYLDGGLDHKNPIWVAHHETKLIWGDAARSTPDLMLSIGTGSQVRDQVKPSNGRTSRATQASSGSSVHSGQQTIRSPLTIPVLSSTGSQRLNEYKECDRAWQRFMSGSSNHLHVADDSDQHYIRISPELLMPIPKFDQVQKIDEVEQEVEEVLQQMPEVREIAHRLIASSFFFEKNPGSIRPTSSGYICTGKFRDSSDEMKALGAFLRLHLKNNFEPYFLIEEDSTRWPARQIILDEPTVEDMRLRGYFDIDDILIHAARENSATRISLGLQNTVYPSGVTVLPISGFPRQLMSEDAGHTAASDRASVLLNGCHSVGEDPPQLQQVVPIVHMESLSPTMPKSPVTAELPRSPPPPIELYGDSARTDAQRTTAPRGGGASELEGSSTMVNMI</sequence>
<keyword evidence="2" id="KW-0442">Lipid degradation</keyword>
<dbReference type="SUPFAM" id="SSF52151">
    <property type="entry name" value="FabD/lysophospholipase-like"/>
    <property type="match status" value="1"/>
</dbReference>